<evidence type="ECO:0000313" key="7">
    <source>
        <dbReference type="Proteomes" id="UP000694851"/>
    </source>
</evidence>
<proteinExistence type="inferred from homology"/>
<dbReference type="GO" id="GO:0031966">
    <property type="term" value="C:mitochondrial membrane"/>
    <property type="evidence" value="ECO:0007669"/>
    <property type="project" value="TreeGrafter"/>
</dbReference>
<dbReference type="GO" id="GO:0097193">
    <property type="term" value="P:intrinsic apoptotic signaling pathway"/>
    <property type="evidence" value="ECO:0007669"/>
    <property type="project" value="TreeGrafter"/>
</dbReference>
<feature type="region of interest" description="Disordered" evidence="6">
    <location>
        <begin position="66"/>
        <end position="119"/>
    </location>
</feature>
<protein>
    <submittedName>
        <fullName evidence="8">Interferon alpha-inducible protein 27-like protein 2A</fullName>
    </submittedName>
</protein>
<reference evidence="8" key="1">
    <citation type="submission" date="2025-08" db="UniProtKB">
        <authorList>
            <consortium name="RefSeq"/>
        </authorList>
    </citation>
    <scope>IDENTIFICATION</scope>
    <source>
        <tissue evidence="8">Muscle</tissue>
    </source>
</reference>
<dbReference type="Gene3D" id="6.10.110.10">
    <property type="match status" value="1"/>
</dbReference>
<evidence type="ECO:0000256" key="2">
    <source>
        <dbReference type="ARBA" id="ARBA00007262"/>
    </source>
</evidence>
<evidence type="ECO:0000256" key="3">
    <source>
        <dbReference type="ARBA" id="ARBA00022692"/>
    </source>
</evidence>
<evidence type="ECO:0000256" key="1">
    <source>
        <dbReference type="ARBA" id="ARBA00004141"/>
    </source>
</evidence>
<dbReference type="PANTHER" id="PTHR16932:SF2">
    <property type="entry name" value="INTERFERON ALPHA-INDUCIBLE PROTEIN 27, MITOCHONDRIAL"/>
    <property type="match status" value="1"/>
</dbReference>
<dbReference type="Pfam" id="PF06140">
    <property type="entry name" value="Ifi-6-16"/>
    <property type="match status" value="1"/>
</dbReference>
<dbReference type="RefSeq" id="XP_019498023.1">
    <property type="nucleotide sequence ID" value="XM_019642478.1"/>
</dbReference>
<evidence type="ECO:0000256" key="6">
    <source>
        <dbReference type="SAM" id="MobiDB-lite"/>
    </source>
</evidence>
<dbReference type="KEGG" id="hai:109382746"/>
<organism evidence="7 8">
    <name type="scientific">Hipposideros armiger</name>
    <name type="common">Great Himalayan leaf-nosed bat</name>
    <dbReference type="NCBI Taxonomy" id="186990"/>
    <lineage>
        <taxon>Eukaryota</taxon>
        <taxon>Metazoa</taxon>
        <taxon>Chordata</taxon>
        <taxon>Craniata</taxon>
        <taxon>Vertebrata</taxon>
        <taxon>Euteleostomi</taxon>
        <taxon>Mammalia</taxon>
        <taxon>Eutheria</taxon>
        <taxon>Laurasiatheria</taxon>
        <taxon>Chiroptera</taxon>
        <taxon>Yinpterochiroptera</taxon>
        <taxon>Rhinolophoidea</taxon>
        <taxon>Hipposideridae</taxon>
        <taxon>Hipposideros</taxon>
    </lineage>
</organism>
<dbReference type="GeneID" id="109382746"/>
<evidence type="ECO:0000256" key="5">
    <source>
        <dbReference type="ARBA" id="ARBA00023136"/>
    </source>
</evidence>
<dbReference type="GO" id="GO:0001836">
    <property type="term" value="P:release of cytochrome c from mitochondria"/>
    <property type="evidence" value="ECO:0007669"/>
    <property type="project" value="TreeGrafter"/>
</dbReference>
<dbReference type="InterPro" id="IPR038213">
    <property type="entry name" value="IFI6/IFI27-like_sf"/>
</dbReference>
<keyword evidence="5" id="KW-0472">Membrane</keyword>
<dbReference type="Proteomes" id="UP000694851">
    <property type="component" value="Unplaced"/>
</dbReference>
<dbReference type="AlphaFoldDB" id="A0A8B7RCW6"/>
<name>A0A8B7RCW6_HIPAR</name>
<dbReference type="PANTHER" id="PTHR16932">
    <property type="entry name" value="INTERFERON ALPHA-INDUCIBLE PROTEIN 27"/>
    <property type="match status" value="1"/>
</dbReference>
<accession>A0A8B7RCW6</accession>
<dbReference type="OrthoDB" id="9809759at2759"/>
<comment type="similarity">
    <text evidence="2">Belongs to the IFI6/IFI27 family.</text>
</comment>
<evidence type="ECO:0000313" key="8">
    <source>
        <dbReference type="RefSeq" id="XP_019498023.1"/>
    </source>
</evidence>
<keyword evidence="4" id="KW-1133">Transmembrane helix</keyword>
<dbReference type="InterPro" id="IPR009311">
    <property type="entry name" value="IFI6/IFI27-like"/>
</dbReference>
<keyword evidence="3" id="KW-0812">Transmembrane</keyword>
<sequence>MGFTGAGIAASSIAAKMMSAAAVANGGGVAAGSLVATLQSVGAAGLSASSNALLGLCGTSFGAWLGSKIKKPPSSPPPGPSPEAERGPHVGGDSPGPQDESPQNDKPPASQNCSEKDEK</sequence>
<keyword evidence="7" id="KW-1185">Reference proteome</keyword>
<evidence type="ECO:0000256" key="4">
    <source>
        <dbReference type="ARBA" id="ARBA00022989"/>
    </source>
</evidence>
<gene>
    <name evidence="8" type="primary">LOC109382746</name>
</gene>
<comment type="subcellular location">
    <subcellularLocation>
        <location evidence="1">Membrane</location>
        <topology evidence="1">Multi-pass membrane protein</topology>
    </subcellularLocation>
</comment>